<keyword evidence="2" id="KW-1185">Reference proteome</keyword>
<gene>
    <name evidence="1" type="ORF">A3Q56_07801</name>
</gene>
<proteinExistence type="predicted"/>
<evidence type="ECO:0000313" key="1">
    <source>
        <dbReference type="EMBL" id="OAF64484.1"/>
    </source>
</evidence>
<reference evidence="1 2" key="1">
    <citation type="submission" date="2016-04" db="EMBL/GenBank/DDBJ databases">
        <title>The genome of Intoshia linei affirms orthonectids as highly simplified spiralians.</title>
        <authorList>
            <person name="Mikhailov K.V."/>
            <person name="Slusarev G.S."/>
            <person name="Nikitin M.A."/>
            <person name="Logacheva M.D."/>
            <person name="Penin A."/>
            <person name="Aleoshin V."/>
            <person name="Panchin Y.V."/>
        </authorList>
    </citation>
    <scope>NUCLEOTIDE SEQUENCE [LARGE SCALE GENOMIC DNA]</scope>
    <source>
        <strain evidence="1">Intl2013</strain>
        <tissue evidence="1">Whole animal</tissue>
    </source>
</reference>
<sequence length="37" mass="4434">EEESGEDQDVLTRLVIKRQAQNILETKNKHKTRNRKK</sequence>
<organism evidence="1 2">
    <name type="scientific">Intoshia linei</name>
    <dbReference type="NCBI Taxonomy" id="1819745"/>
    <lineage>
        <taxon>Eukaryota</taxon>
        <taxon>Metazoa</taxon>
        <taxon>Spiralia</taxon>
        <taxon>Lophotrochozoa</taxon>
        <taxon>Mesozoa</taxon>
        <taxon>Orthonectida</taxon>
        <taxon>Rhopaluridae</taxon>
        <taxon>Intoshia</taxon>
    </lineage>
</organism>
<accession>A0A177ATC6</accession>
<dbReference type="Proteomes" id="UP000078046">
    <property type="component" value="Unassembled WGS sequence"/>
</dbReference>
<feature type="non-terminal residue" evidence="1">
    <location>
        <position position="1"/>
    </location>
</feature>
<name>A0A177ATC6_9BILA</name>
<comment type="caution">
    <text evidence="1">The sequence shown here is derived from an EMBL/GenBank/DDBJ whole genome shotgun (WGS) entry which is preliminary data.</text>
</comment>
<evidence type="ECO:0000313" key="2">
    <source>
        <dbReference type="Proteomes" id="UP000078046"/>
    </source>
</evidence>
<dbReference type="AlphaFoldDB" id="A0A177ATC6"/>
<protein>
    <submittedName>
        <fullName evidence="1">Uncharacterized protein</fullName>
    </submittedName>
</protein>
<dbReference type="EMBL" id="LWCA01001801">
    <property type="protein sequence ID" value="OAF64484.1"/>
    <property type="molecule type" value="Genomic_DNA"/>
</dbReference>